<protein>
    <recommendedName>
        <fullName evidence="4">Fluoride ion transporter CrcB</fullName>
    </recommendedName>
</protein>
<feature type="transmembrane region" description="Helical" evidence="1">
    <location>
        <begin position="49"/>
        <end position="69"/>
    </location>
</feature>
<keyword evidence="1" id="KW-0812">Transmembrane</keyword>
<dbReference type="EMBL" id="BAAAUX010000014">
    <property type="protein sequence ID" value="GAA2793331.1"/>
    <property type="molecule type" value="Genomic_DNA"/>
</dbReference>
<keyword evidence="1" id="KW-0472">Membrane</keyword>
<comment type="caution">
    <text evidence="2">The sequence shown here is derived from an EMBL/GenBank/DDBJ whole genome shotgun (WGS) entry which is preliminary data.</text>
</comment>
<name>A0ABN3VEC7_9PSEU</name>
<proteinExistence type="predicted"/>
<gene>
    <name evidence="2" type="ORF">GCM10010470_30260</name>
</gene>
<reference evidence="2 3" key="1">
    <citation type="journal article" date="2019" name="Int. J. Syst. Evol. Microbiol.">
        <title>The Global Catalogue of Microorganisms (GCM) 10K type strain sequencing project: providing services to taxonomists for standard genome sequencing and annotation.</title>
        <authorList>
            <consortium name="The Broad Institute Genomics Platform"/>
            <consortium name="The Broad Institute Genome Sequencing Center for Infectious Disease"/>
            <person name="Wu L."/>
            <person name="Ma J."/>
        </authorList>
    </citation>
    <scope>NUCLEOTIDE SEQUENCE [LARGE SCALE GENOMIC DNA]</scope>
    <source>
        <strain evidence="2 3">JCM 9383</strain>
    </source>
</reference>
<evidence type="ECO:0000313" key="2">
    <source>
        <dbReference type="EMBL" id="GAA2793331.1"/>
    </source>
</evidence>
<dbReference type="RefSeq" id="WP_344680300.1">
    <property type="nucleotide sequence ID" value="NZ_BAAAUX010000014.1"/>
</dbReference>
<evidence type="ECO:0000256" key="1">
    <source>
        <dbReference type="SAM" id="Phobius"/>
    </source>
</evidence>
<organism evidence="2 3">
    <name type="scientific">Saccharopolyspora taberi</name>
    <dbReference type="NCBI Taxonomy" id="60895"/>
    <lineage>
        <taxon>Bacteria</taxon>
        <taxon>Bacillati</taxon>
        <taxon>Actinomycetota</taxon>
        <taxon>Actinomycetes</taxon>
        <taxon>Pseudonocardiales</taxon>
        <taxon>Pseudonocardiaceae</taxon>
        <taxon>Saccharopolyspora</taxon>
    </lineage>
</organism>
<dbReference type="Proteomes" id="UP001500979">
    <property type="component" value="Unassembled WGS sequence"/>
</dbReference>
<keyword evidence="3" id="KW-1185">Reference proteome</keyword>
<evidence type="ECO:0000313" key="3">
    <source>
        <dbReference type="Proteomes" id="UP001500979"/>
    </source>
</evidence>
<keyword evidence="1" id="KW-1133">Transmembrane helix</keyword>
<accession>A0ABN3VEC7</accession>
<evidence type="ECO:0008006" key="4">
    <source>
        <dbReference type="Google" id="ProtNLM"/>
    </source>
</evidence>
<sequence length="74" mass="7535">MVRRASARRVPAASFHSGHLPAALTGPVAGTIGGWAPSGGRTSASGRSLVLLGVITGFLGAMLNAWVLLVEILR</sequence>